<gene>
    <name evidence="1" type="ORF">C9I94_23190</name>
</gene>
<reference evidence="1 2" key="1">
    <citation type="submission" date="2018-01" db="EMBL/GenBank/DDBJ databases">
        <title>Whole genome sequencing of Histamine producing bacteria.</title>
        <authorList>
            <person name="Butler K."/>
        </authorList>
    </citation>
    <scope>NUCLEOTIDE SEQUENCE [LARGE SCALE GENOMIC DNA]</scope>
    <source>
        <strain evidence="1 2">DSM 24669</strain>
    </source>
</reference>
<accession>A0A0J8V7I6</accession>
<comment type="caution">
    <text evidence="1">The sequence shown here is derived from an EMBL/GenBank/DDBJ whole genome shotgun (WGS) entry which is preliminary data.</text>
</comment>
<dbReference type="RefSeq" id="WP_048900290.1">
    <property type="nucleotide sequence ID" value="NZ_AP024853.1"/>
</dbReference>
<name>A0A0J8V7I6_9GAMM</name>
<evidence type="ECO:0000313" key="2">
    <source>
        <dbReference type="Proteomes" id="UP000240481"/>
    </source>
</evidence>
<dbReference type="AlphaFoldDB" id="A0A0J8V7I6"/>
<keyword evidence="2" id="KW-1185">Reference proteome</keyword>
<dbReference type="EMBL" id="PYLZ01000019">
    <property type="protein sequence ID" value="PSW19716.1"/>
    <property type="molecule type" value="Genomic_DNA"/>
</dbReference>
<sequence length="65" mass="7756">MEQKVLIADTQAILDAFLDNGLHRDHTIYCQFPHCTKNNDEQRLFEAQYIEFNDGYSCSKNWKMR</sequence>
<organism evidence="1 2">
    <name type="scientific">Photobacterium swingsii</name>
    <dbReference type="NCBI Taxonomy" id="680026"/>
    <lineage>
        <taxon>Bacteria</taxon>
        <taxon>Pseudomonadati</taxon>
        <taxon>Pseudomonadota</taxon>
        <taxon>Gammaproteobacteria</taxon>
        <taxon>Vibrionales</taxon>
        <taxon>Vibrionaceae</taxon>
        <taxon>Photobacterium</taxon>
    </lineage>
</organism>
<proteinExistence type="predicted"/>
<dbReference type="Proteomes" id="UP000240481">
    <property type="component" value="Unassembled WGS sequence"/>
</dbReference>
<dbReference type="OrthoDB" id="5817515at2"/>
<evidence type="ECO:0000313" key="1">
    <source>
        <dbReference type="EMBL" id="PSW19716.1"/>
    </source>
</evidence>
<dbReference type="STRING" id="680026.AB733_19510"/>
<protein>
    <submittedName>
        <fullName evidence="1">Uncharacterized protein</fullName>
    </submittedName>
</protein>